<dbReference type="SFLD" id="SFLDG01129">
    <property type="entry name" value="C1.5:_HAD__Beta-PGM__Phosphata"/>
    <property type="match status" value="1"/>
</dbReference>
<sequence length="243" mass="25482">MNAQVTDHAHGPCNPHQPAAVLFDMDGTLIDSESLWLDAEIDLAREYGVDWTEEDTARVFGIPLLQATAAMISKGMPGTPKELADTLVDRVGASLEHHCPWLPGAKKLLAELEGADVPCALVSSSFRPLVDITISAATSPFAASVAGDETDRCKPAPDPYLAAAEKVGADIRRCVVVEDSSGGMTAGLESGAAVLLVGGRSGELEKQARARYPQARVCSVDGLDNVTSEMLSALVVSGSERTP</sequence>
<evidence type="ECO:0000313" key="1">
    <source>
        <dbReference type="EMBL" id="MBN9645108.1"/>
    </source>
</evidence>
<dbReference type="Gene3D" id="3.40.50.1000">
    <property type="entry name" value="HAD superfamily/HAD-like"/>
    <property type="match status" value="1"/>
</dbReference>
<reference evidence="1" key="1">
    <citation type="submission" date="2021-03" db="EMBL/GenBank/DDBJ databases">
        <authorList>
            <person name="Sun Q."/>
        </authorList>
    </citation>
    <scope>NUCLEOTIDE SEQUENCE</scope>
    <source>
        <strain evidence="1">CCM 8862</strain>
    </source>
</reference>
<dbReference type="SFLD" id="SFLDS00003">
    <property type="entry name" value="Haloacid_Dehalogenase"/>
    <property type="match status" value="1"/>
</dbReference>
<dbReference type="AlphaFoldDB" id="A0A939E3J1"/>
<dbReference type="Gene3D" id="1.10.150.240">
    <property type="entry name" value="Putative phosphatase, domain 2"/>
    <property type="match status" value="1"/>
</dbReference>
<dbReference type="InterPro" id="IPR023214">
    <property type="entry name" value="HAD_sf"/>
</dbReference>
<dbReference type="PANTHER" id="PTHR18901:SF38">
    <property type="entry name" value="PSEUDOURIDINE-5'-PHOSPHATASE"/>
    <property type="match status" value="1"/>
</dbReference>
<dbReference type="Pfam" id="PF13419">
    <property type="entry name" value="HAD_2"/>
    <property type="match status" value="1"/>
</dbReference>
<dbReference type="InterPro" id="IPR036412">
    <property type="entry name" value="HAD-like_sf"/>
</dbReference>
<dbReference type="InterPro" id="IPR041492">
    <property type="entry name" value="HAD_2"/>
</dbReference>
<dbReference type="InterPro" id="IPR023198">
    <property type="entry name" value="PGP-like_dom2"/>
</dbReference>
<name>A0A939E3J1_9CORY</name>
<dbReference type="CDD" id="cd07505">
    <property type="entry name" value="HAD_BPGM-like"/>
    <property type="match status" value="1"/>
</dbReference>
<dbReference type="RefSeq" id="WP_207279584.1">
    <property type="nucleotide sequence ID" value="NZ_JAFLEQ010000017.1"/>
</dbReference>
<dbReference type="SUPFAM" id="SSF56784">
    <property type="entry name" value="HAD-like"/>
    <property type="match status" value="1"/>
</dbReference>
<proteinExistence type="predicted"/>
<dbReference type="InterPro" id="IPR006439">
    <property type="entry name" value="HAD-SF_hydro_IA"/>
</dbReference>
<dbReference type="Proteomes" id="UP000664332">
    <property type="component" value="Unassembled WGS sequence"/>
</dbReference>
<evidence type="ECO:0000313" key="2">
    <source>
        <dbReference type="Proteomes" id="UP000664332"/>
    </source>
</evidence>
<dbReference type="NCBIfam" id="TIGR01509">
    <property type="entry name" value="HAD-SF-IA-v3"/>
    <property type="match status" value="1"/>
</dbReference>
<accession>A0A939E3J1</accession>
<dbReference type="PANTHER" id="PTHR18901">
    <property type="entry name" value="2-DEOXYGLUCOSE-6-PHOSPHATE PHOSPHATASE 2"/>
    <property type="match status" value="1"/>
</dbReference>
<protein>
    <submittedName>
        <fullName evidence="1">HAD family phosphatase</fullName>
    </submittedName>
</protein>
<comment type="caution">
    <text evidence="1">The sequence shown here is derived from an EMBL/GenBank/DDBJ whole genome shotgun (WGS) entry which is preliminary data.</text>
</comment>
<organism evidence="1 2">
    <name type="scientific">Corynebacterium mendelii</name>
    <dbReference type="NCBI Taxonomy" id="2765362"/>
    <lineage>
        <taxon>Bacteria</taxon>
        <taxon>Bacillati</taxon>
        <taxon>Actinomycetota</taxon>
        <taxon>Actinomycetes</taxon>
        <taxon>Mycobacteriales</taxon>
        <taxon>Corynebacteriaceae</taxon>
        <taxon>Corynebacterium</taxon>
    </lineage>
</organism>
<gene>
    <name evidence="1" type="ORF">JZY06_10885</name>
</gene>
<dbReference type="EMBL" id="JAFLEQ010000017">
    <property type="protein sequence ID" value="MBN9645108.1"/>
    <property type="molecule type" value="Genomic_DNA"/>
</dbReference>
<keyword evidence="2" id="KW-1185">Reference proteome</keyword>